<reference evidence="1" key="1">
    <citation type="submission" date="2020-05" db="EMBL/GenBank/DDBJ databases">
        <title>Large-scale comparative analyses of tick genomes elucidate their genetic diversity and vector capacities.</title>
        <authorList>
            <person name="Jia N."/>
            <person name="Wang J."/>
            <person name="Shi W."/>
            <person name="Du L."/>
            <person name="Sun Y."/>
            <person name="Zhan W."/>
            <person name="Jiang J."/>
            <person name="Wang Q."/>
            <person name="Zhang B."/>
            <person name="Ji P."/>
            <person name="Sakyi L.B."/>
            <person name="Cui X."/>
            <person name="Yuan T."/>
            <person name="Jiang B."/>
            <person name="Yang W."/>
            <person name="Lam T.T.-Y."/>
            <person name="Chang Q."/>
            <person name="Ding S."/>
            <person name="Wang X."/>
            <person name="Zhu J."/>
            <person name="Ruan X."/>
            <person name="Zhao L."/>
            <person name="Wei J."/>
            <person name="Que T."/>
            <person name="Du C."/>
            <person name="Cheng J."/>
            <person name="Dai P."/>
            <person name="Han X."/>
            <person name="Huang E."/>
            <person name="Gao Y."/>
            <person name="Liu J."/>
            <person name="Shao H."/>
            <person name="Ye R."/>
            <person name="Li L."/>
            <person name="Wei W."/>
            <person name="Wang X."/>
            <person name="Wang C."/>
            <person name="Yang T."/>
            <person name="Huo Q."/>
            <person name="Li W."/>
            <person name="Guo W."/>
            <person name="Chen H."/>
            <person name="Zhou L."/>
            <person name="Ni X."/>
            <person name="Tian J."/>
            <person name="Zhou Y."/>
            <person name="Sheng Y."/>
            <person name="Liu T."/>
            <person name="Pan Y."/>
            <person name="Xia L."/>
            <person name="Li J."/>
            <person name="Zhao F."/>
            <person name="Cao W."/>
        </authorList>
    </citation>
    <scope>NUCLEOTIDE SEQUENCE</scope>
    <source>
        <strain evidence="1">Hyas-2018</strain>
    </source>
</reference>
<name>A0ACB7S292_HYAAI</name>
<accession>A0ACB7S292</accession>
<dbReference type="EMBL" id="CM023486">
    <property type="protein sequence ID" value="KAH6927292.1"/>
    <property type="molecule type" value="Genomic_DNA"/>
</dbReference>
<evidence type="ECO:0000313" key="1">
    <source>
        <dbReference type="EMBL" id="KAH6927292.1"/>
    </source>
</evidence>
<protein>
    <submittedName>
        <fullName evidence="1">Uncharacterized protein</fullName>
    </submittedName>
</protein>
<keyword evidence="2" id="KW-1185">Reference proteome</keyword>
<gene>
    <name evidence="1" type="ORF">HPB50_001253</name>
</gene>
<sequence>MPRAVDLYLYKVDITESEASNEPPQESKRVRTCDKLRIFKKFARDELEDDYPFYDGQDIFYSTKHLGQLKSASVTLGEPNDQQRSYSVEIRDVKELQYDPSNADHGTELEQEFVQALDIAIRSILSDGRECARRLLVSKAKNASLGKHFELYEAVLTSVRPGQSKIFVNADKLMTVFYKPGLITDLLGRPRRLGKTDRDFLNSLVGCKVRAVHLPYIRIRTVESVTITTASETKIEITDQSQPTNGQASKTTVAKYFEKYEALKYPNLPCLKVVSTRTCYYPLETCYLEKLQRGSCRLPGNLKKPQERIRLAIDVVQELIKSEKFSACVASISATPVEIKANILPVLKESFVMPKQGEVRWIIVNTFREDQYSVQLIKQLQDGLVDQAAQMGVHLRKNIQTVYRHWPCEDTLARAREEVDLAVIVLESPNSSHYPHLKYFAETKLGLITQCVVLDSRFSRASFQKNVMRKIKAKLGSVDKAMPRKIDNFDFADVLVMGADVSHHGPRDSRPSVAAIVASADDHASRYVAAIRPQEKADGKKRIEIILEMGAMVKSLFDLYKKGHEGKAPKAILFYRDGVSEGEFGKVYEEVSQLKLACESEFCGSTLPKITFVTVQKRHRTRFMCRPEDPIQGKDGNVPPGTVVDTTITRTSDEFFMCSHAPIRGTARPAHYRVIVDDNKLDAGTLQKITLSLCHMYARCDTPVSIPAPVYYAHLAAARASCYMKSLVQHTGSWDVKVEAIQPTDNLKTEMFFI</sequence>
<dbReference type="Proteomes" id="UP000821845">
    <property type="component" value="Chromosome 6"/>
</dbReference>
<organism evidence="1 2">
    <name type="scientific">Hyalomma asiaticum</name>
    <name type="common">Tick</name>
    <dbReference type="NCBI Taxonomy" id="266040"/>
    <lineage>
        <taxon>Eukaryota</taxon>
        <taxon>Metazoa</taxon>
        <taxon>Ecdysozoa</taxon>
        <taxon>Arthropoda</taxon>
        <taxon>Chelicerata</taxon>
        <taxon>Arachnida</taxon>
        <taxon>Acari</taxon>
        <taxon>Parasitiformes</taxon>
        <taxon>Ixodida</taxon>
        <taxon>Ixodoidea</taxon>
        <taxon>Ixodidae</taxon>
        <taxon>Hyalomminae</taxon>
        <taxon>Hyalomma</taxon>
    </lineage>
</organism>
<evidence type="ECO:0000313" key="2">
    <source>
        <dbReference type="Proteomes" id="UP000821845"/>
    </source>
</evidence>
<proteinExistence type="predicted"/>
<comment type="caution">
    <text evidence="1">The sequence shown here is derived from an EMBL/GenBank/DDBJ whole genome shotgun (WGS) entry which is preliminary data.</text>
</comment>